<sequence length="103" mass="11146">MRVSPEATRGLEVLAEHFHQDADLMADSVKELARLSAQGMDPEAHEALRDLVTTALDTGTVSELRNPFRRAGADIYPQPGRDAAFWSEVATGLSAPNTRTAQA</sequence>
<dbReference type="Proteomes" id="UP000051295">
    <property type="component" value="Unassembled WGS sequence"/>
</dbReference>
<keyword evidence="2" id="KW-1185">Reference proteome</keyword>
<dbReference type="AlphaFoldDB" id="A0A0T5NSU2"/>
<protein>
    <submittedName>
        <fullName evidence="1">Uncharacterized protein</fullName>
    </submittedName>
</protein>
<gene>
    <name evidence="1" type="ORF">XM53_13585</name>
</gene>
<comment type="caution">
    <text evidence="1">The sequence shown here is derived from an EMBL/GenBank/DDBJ whole genome shotgun (WGS) entry which is preliminary data.</text>
</comment>
<dbReference type="PATRIC" id="fig|1641875.4.peg.512"/>
<organism evidence="1 2">
    <name type="scientific">Roseovarius atlanticus</name>
    <dbReference type="NCBI Taxonomy" id="1641875"/>
    <lineage>
        <taxon>Bacteria</taxon>
        <taxon>Pseudomonadati</taxon>
        <taxon>Pseudomonadota</taxon>
        <taxon>Alphaproteobacteria</taxon>
        <taxon>Rhodobacterales</taxon>
        <taxon>Roseobacteraceae</taxon>
        <taxon>Roseovarius</taxon>
    </lineage>
</organism>
<evidence type="ECO:0000313" key="1">
    <source>
        <dbReference type="EMBL" id="KRS12003.1"/>
    </source>
</evidence>
<proteinExistence type="predicted"/>
<dbReference type="RefSeq" id="WP_057794217.1">
    <property type="nucleotide sequence ID" value="NZ_LAXJ01000014.1"/>
</dbReference>
<reference evidence="1 2" key="1">
    <citation type="submission" date="2015-04" db="EMBL/GenBank/DDBJ databases">
        <title>The draft genome sequence of Roseovarius sp.R12b.</title>
        <authorList>
            <person name="Li G."/>
            <person name="Lai Q."/>
            <person name="Shao Z."/>
            <person name="Yan P."/>
        </authorList>
    </citation>
    <scope>NUCLEOTIDE SEQUENCE [LARGE SCALE GENOMIC DNA]</scope>
    <source>
        <strain evidence="1 2">R12B</strain>
    </source>
</reference>
<name>A0A0T5NSU2_9RHOB</name>
<evidence type="ECO:0000313" key="2">
    <source>
        <dbReference type="Proteomes" id="UP000051295"/>
    </source>
</evidence>
<accession>A0A0T5NSU2</accession>
<dbReference type="OrthoDB" id="8395273at2"/>
<dbReference type="STRING" id="1641875.XM53_13585"/>
<dbReference type="EMBL" id="LAXJ01000014">
    <property type="protein sequence ID" value="KRS12003.1"/>
    <property type="molecule type" value="Genomic_DNA"/>
</dbReference>